<keyword evidence="1" id="KW-0812">Transmembrane</keyword>
<comment type="caution">
    <text evidence="2">The sequence shown here is derived from an EMBL/GenBank/DDBJ whole genome shotgun (WGS) entry which is preliminary data.</text>
</comment>
<dbReference type="EMBL" id="BFBB01000007">
    <property type="protein sequence ID" value="GBF50756.1"/>
    <property type="molecule type" value="Genomic_DNA"/>
</dbReference>
<reference evidence="2 3" key="1">
    <citation type="submission" date="2018-02" db="EMBL/GenBank/DDBJ databases">
        <title>Novel Leptospira species isolated from soil and water in Japan.</title>
        <authorList>
            <person name="Nakao R."/>
            <person name="Masuzawa T."/>
        </authorList>
    </citation>
    <scope>NUCLEOTIDE SEQUENCE [LARGE SCALE GENOMIC DNA]</scope>
    <source>
        <strain evidence="2 3">YH101</strain>
    </source>
</reference>
<evidence type="ECO:0000313" key="2">
    <source>
        <dbReference type="EMBL" id="GBF50756.1"/>
    </source>
</evidence>
<keyword evidence="1" id="KW-1133">Transmembrane helix</keyword>
<evidence type="ECO:0008006" key="4">
    <source>
        <dbReference type="Google" id="ProtNLM"/>
    </source>
</evidence>
<dbReference type="AlphaFoldDB" id="A0A2P2E1T4"/>
<sequence>MPIQELSPQVIGDLKFYFQNFQAFPHAHNLYLQIFFNYGSVGFAIMIMMIIYTATKAWKMFRNKSISPSEGIALAILSSLFFQEIFDYTMIDAMTFYQAILAIGILSHPFQAKEGNNQKPLSFPPKYLVAIQIVLMVFIILLGFNLCLSEKIKLLFRNQFTIDNFSNLKFKDGVADNQILISRFMTIDPLFLPLPIDEKKEQFAGQVYLEIFHKSKDRLFLEKASGHFQSCIRIFPYSAVCLKRLSEIESLKGDAKNAKDFESLYKQNDPFGLVVP</sequence>
<proteinExistence type="predicted"/>
<evidence type="ECO:0000313" key="3">
    <source>
        <dbReference type="Proteomes" id="UP000245133"/>
    </source>
</evidence>
<dbReference type="Proteomes" id="UP000245133">
    <property type="component" value="Unassembled WGS sequence"/>
</dbReference>
<organism evidence="2 3">
    <name type="scientific">Leptospira ryugenii</name>
    <dbReference type="NCBI Taxonomy" id="1917863"/>
    <lineage>
        <taxon>Bacteria</taxon>
        <taxon>Pseudomonadati</taxon>
        <taxon>Spirochaetota</taxon>
        <taxon>Spirochaetia</taxon>
        <taxon>Leptospirales</taxon>
        <taxon>Leptospiraceae</taxon>
        <taxon>Leptospira</taxon>
    </lineage>
</organism>
<protein>
    <recommendedName>
        <fullName evidence="4">O-antigen ligase</fullName>
    </recommendedName>
</protein>
<keyword evidence="3" id="KW-1185">Reference proteome</keyword>
<feature type="transmembrane region" description="Helical" evidence="1">
    <location>
        <begin position="127"/>
        <end position="148"/>
    </location>
</feature>
<accession>A0A2P2E1T4</accession>
<evidence type="ECO:0000256" key="1">
    <source>
        <dbReference type="SAM" id="Phobius"/>
    </source>
</evidence>
<feature type="transmembrane region" description="Helical" evidence="1">
    <location>
        <begin position="30"/>
        <end position="54"/>
    </location>
</feature>
<feature type="transmembrane region" description="Helical" evidence="1">
    <location>
        <begin position="85"/>
        <end position="107"/>
    </location>
</feature>
<gene>
    <name evidence="2" type="ORF">LPTSP4_22830</name>
</gene>
<name>A0A2P2E1T4_9LEPT</name>
<keyword evidence="1" id="KW-0472">Membrane</keyword>